<comment type="caution">
    <text evidence="1">The sequence shown here is derived from an EMBL/GenBank/DDBJ whole genome shotgun (WGS) entry which is preliminary data.</text>
</comment>
<reference evidence="1 2" key="1">
    <citation type="submission" date="2021-07" db="EMBL/GenBank/DDBJ databases">
        <title>Flavobacterium sp. nov. isolated from sediment on the Taihu Lake.</title>
        <authorList>
            <person name="Qu J.-H."/>
        </authorList>
    </citation>
    <scope>NUCLEOTIDE SEQUENCE [LARGE SCALE GENOMIC DNA]</scope>
    <source>
        <strain evidence="1 2">NAS39</strain>
    </source>
</reference>
<dbReference type="Proteomes" id="UP000812031">
    <property type="component" value="Unassembled WGS sequence"/>
</dbReference>
<sequence length="66" mass="7469">MELDFGWKEHNNTDVLKISGIYQWHSKTEDESDWYDGFGGGLGSWNTQDNYKNGSAATMAFFGVLT</sequence>
<proteinExistence type="predicted"/>
<dbReference type="RefSeq" id="WP_219318648.1">
    <property type="nucleotide sequence ID" value="NZ_JAHWYN010000018.1"/>
</dbReference>
<accession>A0ABS6XZQ1</accession>
<dbReference type="EMBL" id="JAHWYN010000018">
    <property type="protein sequence ID" value="MBW4362155.1"/>
    <property type="molecule type" value="Genomic_DNA"/>
</dbReference>
<protein>
    <submittedName>
        <fullName evidence="1">Uncharacterized protein</fullName>
    </submittedName>
</protein>
<organism evidence="1 2">
    <name type="scientific">Flavobacterium taihuense</name>
    <dbReference type="NCBI Taxonomy" id="2857508"/>
    <lineage>
        <taxon>Bacteria</taxon>
        <taxon>Pseudomonadati</taxon>
        <taxon>Bacteroidota</taxon>
        <taxon>Flavobacteriia</taxon>
        <taxon>Flavobacteriales</taxon>
        <taxon>Flavobacteriaceae</taxon>
        <taxon>Flavobacterium</taxon>
    </lineage>
</organism>
<gene>
    <name evidence="1" type="ORF">KZH69_16825</name>
</gene>
<name>A0ABS6XZQ1_9FLAO</name>
<keyword evidence="2" id="KW-1185">Reference proteome</keyword>
<evidence type="ECO:0000313" key="2">
    <source>
        <dbReference type="Proteomes" id="UP000812031"/>
    </source>
</evidence>
<evidence type="ECO:0000313" key="1">
    <source>
        <dbReference type="EMBL" id="MBW4362155.1"/>
    </source>
</evidence>